<accession>A0A0B7BYP2</accession>
<gene>
    <name evidence="2" type="primary">ORF217636</name>
</gene>
<feature type="compositionally biased region" description="Basic residues" evidence="1">
    <location>
        <begin position="81"/>
        <end position="106"/>
    </location>
</feature>
<dbReference type="EMBL" id="HACG01051181">
    <property type="protein sequence ID" value="CEK98052.1"/>
    <property type="molecule type" value="Transcribed_RNA"/>
</dbReference>
<protein>
    <submittedName>
        <fullName evidence="2">Uncharacterized protein</fullName>
    </submittedName>
</protein>
<feature type="non-terminal residue" evidence="2">
    <location>
        <position position="119"/>
    </location>
</feature>
<feature type="non-terminal residue" evidence="2">
    <location>
        <position position="1"/>
    </location>
</feature>
<feature type="compositionally biased region" description="Basic and acidic residues" evidence="1">
    <location>
        <begin position="26"/>
        <end position="40"/>
    </location>
</feature>
<evidence type="ECO:0000256" key="1">
    <source>
        <dbReference type="SAM" id="MobiDB-lite"/>
    </source>
</evidence>
<feature type="region of interest" description="Disordered" evidence="1">
    <location>
        <begin position="1"/>
        <end position="119"/>
    </location>
</feature>
<proteinExistence type="predicted"/>
<feature type="compositionally biased region" description="Polar residues" evidence="1">
    <location>
        <begin position="53"/>
        <end position="80"/>
    </location>
</feature>
<dbReference type="AlphaFoldDB" id="A0A0B7BYP2"/>
<name>A0A0B7BYP2_9EUPU</name>
<feature type="compositionally biased region" description="Polar residues" evidence="1">
    <location>
        <begin position="16"/>
        <end position="25"/>
    </location>
</feature>
<reference evidence="2" key="1">
    <citation type="submission" date="2014-12" db="EMBL/GenBank/DDBJ databases">
        <title>Insight into the proteome of Arion vulgaris.</title>
        <authorList>
            <person name="Aradska J."/>
            <person name="Bulat T."/>
            <person name="Smidak R."/>
            <person name="Sarate P."/>
            <person name="Gangsoo J."/>
            <person name="Sialana F."/>
            <person name="Bilban M."/>
            <person name="Lubec G."/>
        </authorList>
    </citation>
    <scope>NUCLEOTIDE SEQUENCE</scope>
    <source>
        <tissue evidence="2">Skin</tissue>
    </source>
</reference>
<feature type="compositionally biased region" description="Low complexity" evidence="1">
    <location>
        <begin position="41"/>
        <end position="52"/>
    </location>
</feature>
<organism evidence="2">
    <name type="scientific">Arion vulgaris</name>
    <dbReference type="NCBI Taxonomy" id="1028688"/>
    <lineage>
        <taxon>Eukaryota</taxon>
        <taxon>Metazoa</taxon>
        <taxon>Spiralia</taxon>
        <taxon>Lophotrochozoa</taxon>
        <taxon>Mollusca</taxon>
        <taxon>Gastropoda</taxon>
        <taxon>Heterobranchia</taxon>
        <taxon>Euthyneura</taxon>
        <taxon>Panpulmonata</taxon>
        <taxon>Eupulmonata</taxon>
        <taxon>Stylommatophora</taxon>
        <taxon>Helicina</taxon>
        <taxon>Arionoidea</taxon>
        <taxon>Arionidae</taxon>
        <taxon>Arion</taxon>
    </lineage>
</organism>
<evidence type="ECO:0000313" key="2">
    <source>
        <dbReference type="EMBL" id="CEK98052.1"/>
    </source>
</evidence>
<sequence>KDTKSTRQNPRARPSLSCSSAQSGPRSERTSSISDRDRRLSVQSQVSSRPPLTSVSSNAPPSAISPTTALLNSTSSPVTNKHQKYTSRSRSKQRGNRRHRTSKRAVRAQLEDRLRLEDL</sequence>
<feature type="compositionally biased region" description="Basic and acidic residues" evidence="1">
    <location>
        <begin position="109"/>
        <end position="119"/>
    </location>
</feature>